<sequence length="223" mass="25170">CSLNHTEEALREKGFEVQCWSCHFGNDIPTPEMMISELETACQFWLISNQTRCLSAGHEKVIVDFYNSGKGVFIWGDNHPYYQDANPVLVSLFGQDSQISMSGDLPGEQVVHECKLSGRTRVGFLQHEITTGLEHLFEGSTVATIHDEYEKMSPLMWGSAGNLITAYYDREQKRAIVDSAFTRLYVNWDDAGTARFVKNAAAWLVNWGSQKGKQKWMPGSHPD</sequence>
<proteinExistence type="predicted"/>
<evidence type="ECO:0000313" key="1">
    <source>
        <dbReference type="EMBL" id="SVC17368.1"/>
    </source>
</evidence>
<accession>A0A382JZG8</accession>
<name>A0A382JZG8_9ZZZZ</name>
<dbReference type="AlphaFoldDB" id="A0A382JZG8"/>
<feature type="non-terminal residue" evidence="1">
    <location>
        <position position="1"/>
    </location>
</feature>
<gene>
    <name evidence="1" type="ORF">METZ01_LOCUS270222</name>
</gene>
<evidence type="ECO:0008006" key="2">
    <source>
        <dbReference type="Google" id="ProtNLM"/>
    </source>
</evidence>
<dbReference type="EMBL" id="UINC01077336">
    <property type="protein sequence ID" value="SVC17368.1"/>
    <property type="molecule type" value="Genomic_DNA"/>
</dbReference>
<organism evidence="1">
    <name type="scientific">marine metagenome</name>
    <dbReference type="NCBI Taxonomy" id="408172"/>
    <lineage>
        <taxon>unclassified sequences</taxon>
        <taxon>metagenomes</taxon>
        <taxon>ecological metagenomes</taxon>
    </lineage>
</organism>
<reference evidence="1" key="1">
    <citation type="submission" date="2018-05" db="EMBL/GenBank/DDBJ databases">
        <authorList>
            <person name="Lanie J.A."/>
            <person name="Ng W.-L."/>
            <person name="Kazmierczak K.M."/>
            <person name="Andrzejewski T.M."/>
            <person name="Davidsen T.M."/>
            <person name="Wayne K.J."/>
            <person name="Tettelin H."/>
            <person name="Glass J.I."/>
            <person name="Rusch D."/>
            <person name="Podicherti R."/>
            <person name="Tsui H.-C.T."/>
            <person name="Winkler M.E."/>
        </authorList>
    </citation>
    <scope>NUCLEOTIDE SEQUENCE</scope>
</reference>
<protein>
    <recommendedName>
        <fullName evidence="2">ThuA-like domain-containing protein</fullName>
    </recommendedName>
</protein>